<dbReference type="Proteomes" id="UP000016761">
    <property type="component" value="Unassembled WGS sequence"/>
</dbReference>
<dbReference type="RefSeq" id="WP_021814357.1">
    <property type="nucleotide sequence ID" value="NZ_AUSW01000030.1"/>
</dbReference>
<evidence type="ECO:0000313" key="2">
    <source>
        <dbReference type="Proteomes" id="UP000016761"/>
    </source>
</evidence>
<organism evidence="1 2">
    <name type="scientific">Psychrobacter aquaticus CMS 56</name>
    <dbReference type="NCBI Taxonomy" id="1354303"/>
    <lineage>
        <taxon>Bacteria</taxon>
        <taxon>Pseudomonadati</taxon>
        <taxon>Pseudomonadota</taxon>
        <taxon>Gammaproteobacteria</taxon>
        <taxon>Moraxellales</taxon>
        <taxon>Moraxellaceae</taxon>
        <taxon>Psychrobacter</taxon>
    </lineage>
</organism>
<dbReference type="EMBL" id="AUSW01000030">
    <property type="protein sequence ID" value="ERL55464.1"/>
    <property type="molecule type" value="Genomic_DNA"/>
</dbReference>
<protein>
    <submittedName>
        <fullName evidence="1">Uncharacterized protein</fullName>
    </submittedName>
</protein>
<reference evidence="1 2" key="1">
    <citation type="journal article" date="2013" name="Genome Announc.">
        <title>Draft Genome Sequence of Psychrobacter aquaticus Strain CMS 56T, Isolated from a Cyanobacterial Mat Sample Collected from Water Bodies in the McMurdo Dry Valley Region of Antarctica.</title>
        <authorList>
            <person name="Reddy G.S."/>
            <person name="Ara S."/>
            <person name="Singh A."/>
            <person name="Kumar Pinnaka A."/>
            <person name="Shivaji S."/>
        </authorList>
    </citation>
    <scope>NUCLEOTIDE SEQUENCE [LARGE SCALE GENOMIC DNA]</scope>
    <source>
        <strain evidence="1 2">CMS 56</strain>
    </source>
</reference>
<accession>U4T9S3</accession>
<dbReference type="eggNOG" id="ENOG502ZI1H">
    <property type="taxonomic scope" value="Bacteria"/>
</dbReference>
<dbReference type="OrthoDB" id="6658595at2"/>
<dbReference type="PATRIC" id="fig|1354303.4.peg.1697"/>
<gene>
    <name evidence="1" type="ORF">M917_1721</name>
</gene>
<dbReference type="STRING" id="1354303.M917_1721"/>
<sequence>MSVKNPLLSLFAKSAILLAVSTAMFGLSINANAGFLDSIYEAQSTISSIGRTADSIRGSKQSVSNLSEDMGFADLVNQNNQSNQSNKEKPVSGSILFGKLQSTKLYSQANKSSSPIAILAQQDIMIYMGTEQNGYYHVESDKGEGWVSKPLVSIQ</sequence>
<comment type="caution">
    <text evidence="1">The sequence shown here is derived from an EMBL/GenBank/DDBJ whole genome shotgun (WGS) entry which is preliminary data.</text>
</comment>
<name>U4T9S3_9GAMM</name>
<evidence type="ECO:0000313" key="1">
    <source>
        <dbReference type="EMBL" id="ERL55464.1"/>
    </source>
</evidence>
<keyword evidence="2" id="KW-1185">Reference proteome</keyword>
<dbReference type="Gene3D" id="2.30.30.40">
    <property type="entry name" value="SH3 Domains"/>
    <property type="match status" value="1"/>
</dbReference>
<proteinExistence type="predicted"/>
<dbReference type="AlphaFoldDB" id="U4T9S3"/>